<accession>A0ABS6D2W6</accession>
<dbReference type="Pfam" id="PF00923">
    <property type="entry name" value="TAL_FSA"/>
    <property type="match status" value="1"/>
</dbReference>
<dbReference type="EMBL" id="JABACJ020000006">
    <property type="protein sequence ID" value="MBU3875944.1"/>
    <property type="molecule type" value="Genomic_DNA"/>
</dbReference>
<keyword evidence="1" id="KW-0704">Schiff base</keyword>
<protein>
    <submittedName>
        <fullName evidence="2">Transaldolase family protein</fullName>
    </submittedName>
</protein>
<reference evidence="2 3" key="1">
    <citation type="submission" date="2021-06" db="EMBL/GenBank/DDBJ databases">
        <title>Faecalicatena sp. nov. isolated from porcine feces.</title>
        <authorList>
            <person name="Oh B.S."/>
            <person name="Lee J.H."/>
        </authorList>
    </citation>
    <scope>NUCLEOTIDE SEQUENCE [LARGE SCALE GENOMIC DNA]</scope>
    <source>
        <strain evidence="2 3">AGMB00832</strain>
    </source>
</reference>
<sequence length="437" mass="50562">MQTVNYSLASLVGGETQIISSDEGYVRRALHQNISLNEYEFLKKTVRYIGASDRFKDVIDLFKVPEGETPAGFKIEYNMKENQILEIDLVRNISYDKNGKKRPTKFIYSADTANPYEVEPIKNLIGNLTCNPGIIYDLFINNPAANIGNKFKTRNEVMKEIADILGPGCDISVEVNNPFADFNQILEEAEEFREMFSDYRMVIKIPHTGPVNAANVGDLLVGDKRLSTRWNQAATKDYLYGHNLALKMKEHGFRVNYTLMFEPWQTGMALQAKPYFINSFVRQRFGVTTYINGMLTAYQKTYDDRFLQELRNFMIQWDILSKDDQNVDLRLVEKIARETIEYRKINEREGFDGMDGVRHNLRMLRNSNLEDTRLIICSIEGSRMYPELDKLMTEDEFKDMTDRIVITTEPSYLAQNTSAPQIITYQRRFMNAANGEK</sequence>
<evidence type="ECO:0000256" key="1">
    <source>
        <dbReference type="ARBA" id="ARBA00023270"/>
    </source>
</evidence>
<dbReference type="InterPro" id="IPR001585">
    <property type="entry name" value="TAL/FSA"/>
</dbReference>
<organism evidence="2 3">
    <name type="scientific">Faecalicatena faecalis</name>
    <dbReference type="NCBI Taxonomy" id="2726362"/>
    <lineage>
        <taxon>Bacteria</taxon>
        <taxon>Bacillati</taxon>
        <taxon>Bacillota</taxon>
        <taxon>Clostridia</taxon>
        <taxon>Lachnospirales</taxon>
        <taxon>Lachnospiraceae</taxon>
        <taxon>Faecalicatena</taxon>
    </lineage>
</organism>
<dbReference type="RefSeq" id="WP_216240960.1">
    <property type="nucleotide sequence ID" value="NZ_JABACJ020000006.1"/>
</dbReference>
<name>A0ABS6D2W6_9FIRM</name>
<evidence type="ECO:0000313" key="2">
    <source>
        <dbReference type="EMBL" id="MBU3875944.1"/>
    </source>
</evidence>
<proteinExistence type="predicted"/>
<dbReference type="Proteomes" id="UP000723714">
    <property type="component" value="Unassembled WGS sequence"/>
</dbReference>
<keyword evidence="3" id="KW-1185">Reference proteome</keyword>
<gene>
    <name evidence="2" type="ORF">HGO97_008970</name>
</gene>
<evidence type="ECO:0000313" key="3">
    <source>
        <dbReference type="Proteomes" id="UP000723714"/>
    </source>
</evidence>
<comment type="caution">
    <text evidence="2">The sequence shown here is derived from an EMBL/GenBank/DDBJ whole genome shotgun (WGS) entry which is preliminary data.</text>
</comment>